<sequence length="256" mass="26651">MTAKTILITGASRGIGAAAARLLGSQGHRLAVAARSLDALAALAEEINAGPGEAIALQCDVSNAADVAQAVSETVQRYGRLDVLVNNAGLIEPIAHIADIDPAAWSQVVDVNTKGVFYGLRYAIPPMLEQGGGTVINISSGAATKALEGWSHYCATKAAVLSLTRCAHVEYGDRGITVVGMSPGTVATDMQHAIRQSGINPVSQLDPDAHIPPDWAARAIAYLCTDAAREFAGTDFSIKTDEGRARVGLPPRNRDS</sequence>
<dbReference type="FunFam" id="3.40.50.720:FF:000084">
    <property type="entry name" value="Short-chain dehydrogenase reductase"/>
    <property type="match status" value="1"/>
</dbReference>
<evidence type="ECO:0000313" key="6">
    <source>
        <dbReference type="Proteomes" id="UP000251800"/>
    </source>
</evidence>
<evidence type="ECO:0000259" key="4">
    <source>
        <dbReference type="SMART" id="SM00822"/>
    </source>
</evidence>
<dbReference type="InterPro" id="IPR002347">
    <property type="entry name" value="SDR_fam"/>
</dbReference>
<organism evidence="5 6">
    <name type="scientific">Abyssibacter profundi</name>
    <dbReference type="NCBI Taxonomy" id="2182787"/>
    <lineage>
        <taxon>Bacteria</taxon>
        <taxon>Pseudomonadati</taxon>
        <taxon>Pseudomonadota</taxon>
        <taxon>Gammaproteobacteria</taxon>
        <taxon>Chromatiales</taxon>
        <taxon>Oceanococcaceae</taxon>
        <taxon>Abyssibacter</taxon>
    </lineage>
</organism>
<dbReference type="InterPro" id="IPR020904">
    <property type="entry name" value="Sc_DH/Rdtase_CS"/>
</dbReference>
<dbReference type="GO" id="GO:0016616">
    <property type="term" value="F:oxidoreductase activity, acting on the CH-OH group of donors, NAD or NADP as acceptor"/>
    <property type="evidence" value="ECO:0007669"/>
    <property type="project" value="TreeGrafter"/>
</dbReference>
<comment type="caution">
    <text evidence="5">The sequence shown here is derived from an EMBL/GenBank/DDBJ whole genome shotgun (WGS) entry which is preliminary data.</text>
</comment>
<dbReference type="GO" id="GO:0006633">
    <property type="term" value="P:fatty acid biosynthetic process"/>
    <property type="evidence" value="ECO:0007669"/>
    <property type="project" value="TreeGrafter"/>
</dbReference>
<dbReference type="InterPro" id="IPR057326">
    <property type="entry name" value="KR_dom"/>
</dbReference>
<protein>
    <submittedName>
        <fullName evidence="5">Short-chain dehydrogenase</fullName>
    </submittedName>
</protein>
<dbReference type="SUPFAM" id="SSF51735">
    <property type="entry name" value="NAD(P)-binding Rossmann-fold domains"/>
    <property type="match status" value="1"/>
</dbReference>
<proteinExistence type="inferred from homology"/>
<comment type="similarity">
    <text evidence="1 3">Belongs to the short-chain dehydrogenases/reductases (SDR) family.</text>
</comment>
<dbReference type="EMBL" id="QEQK01000002">
    <property type="protein sequence ID" value="PWN57297.1"/>
    <property type="molecule type" value="Genomic_DNA"/>
</dbReference>
<gene>
    <name evidence="5" type="ORF">DEH80_01980</name>
</gene>
<dbReference type="PRINTS" id="PR00081">
    <property type="entry name" value="GDHRDH"/>
</dbReference>
<accession>A0A363UPG6</accession>
<feature type="domain" description="Ketoreductase" evidence="4">
    <location>
        <begin position="4"/>
        <end position="184"/>
    </location>
</feature>
<dbReference type="PROSITE" id="PS00061">
    <property type="entry name" value="ADH_SHORT"/>
    <property type="match status" value="1"/>
</dbReference>
<dbReference type="Gene3D" id="3.40.50.720">
    <property type="entry name" value="NAD(P)-binding Rossmann-like Domain"/>
    <property type="match status" value="1"/>
</dbReference>
<dbReference type="SMART" id="SM00822">
    <property type="entry name" value="PKS_KR"/>
    <property type="match status" value="1"/>
</dbReference>
<dbReference type="InterPro" id="IPR036291">
    <property type="entry name" value="NAD(P)-bd_dom_sf"/>
</dbReference>
<dbReference type="PANTHER" id="PTHR42760:SF133">
    <property type="entry name" value="3-OXOACYL-[ACYL-CARRIER-PROTEIN] REDUCTASE"/>
    <property type="match status" value="1"/>
</dbReference>
<evidence type="ECO:0000256" key="2">
    <source>
        <dbReference type="ARBA" id="ARBA00023002"/>
    </source>
</evidence>
<keyword evidence="2" id="KW-0560">Oxidoreductase</keyword>
<name>A0A363UPG6_9GAMM</name>
<dbReference type="OrthoDB" id="9810734at2"/>
<dbReference type="GO" id="GO:0048038">
    <property type="term" value="F:quinone binding"/>
    <property type="evidence" value="ECO:0007669"/>
    <property type="project" value="TreeGrafter"/>
</dbReference>
<dbReference type="Pfam" id="PF00106">
    <property type="entry name" value="adh_short"/>
    <property type="match status" value="1"/>
</dbReference>
<dbReference type="Proteomes" id="UP000251800">
    <property type="component" value="Unassembled WGS sequence"/>
</dbReference>
<dbReference type="PRINTS" id="PR00080">
    <property type="entry name" value="SDRFAMILY"/>
</dbReference>
<evidence type="ECO:0000256" key="3">
    <source>
        <dbReference type="RuleBase" id="RU000363"/>
    </source>
</evidence>
<keyword evidence="6" id="KW-1185">Reference proteome</keyword>
<dbReference type="CDD" id="cd05233">
    <property type="entry name" value="SDR_c"/>
    <property type="match status" value="1"/>
</dbReference>
<reference evidence="5 6" key="1">
    <citation type="submission" date="2018-05" db="EMBL/GenBank/DDBJ databases">
        <title>Abyssibacter profundi OUC007T gen. nov., sp. nov, a marine bacterium isolated from seawater of the Mariana Trench.</title>
        <authorList>
            <person name="Zhou S."/>
        </authorList>
    </citation>
    <scope>NUCLEOTIDE SEQUENCE [LARGE SCALE GENOMIC DNA]</scope>
    <source>
        <strain evidence="5 6">OUC007</strain>
    </source>
</reference>
<dbReference type="PANTHER" id="PTHR42760">
    <property type="entry name" value="SHORT-CHAIN DEHYDROGENASES/REDUCTASES FAMILY MEMBER"/>
    <property type="match status" value="1"/>
</dbReference>
<dbReference type="RefSeq" id="WP_109718803.1">
    <property type="nucleotide sequence ID" value="NZ_QEQK01000002.1"/>
</dbReference>
<evidence type="ECO:0000256" key="1">
    <source>
        <dbReference type="ARBA" id="ARBA00006484"/>
    </source>
</evidence>
<evidence type="ECO:0000313" key="5">
    <source>
        <dbReference type="EMBL" id="PWN57297.1"/>
    </source>
</evidence>
<dbReference type="AlphaFoldDB" id="A0A363UPG6"/>